<dbReference type="PANTHER" id="PTHR21716:SF4">
    <property type="entry name" value="TRANSMEMBRANE PROTEIN 245"/>
    <property type="match status" value="1"/>
</dbReference>
<keyword evidence="5 7" id="KW-0472">Membrane</keyword>
<keyword evidence="4 7" id="KW-1133">Transmembrane helix</keyword>
<evidence type="ECO:0000256" key="7">
    <source>
        <dbReference type="SAM" id="Phobius"/>
    </source>
</evidence>
<evidence type="ECO:0000256" key="4">
    <source>
        <dbReference type="ARBA" id="ARBA00022989"/>
    </source>
</evidence>
<reference evidence="8" key="1">
    <citation type="submission" date="2021-01" db="EMBL/GenBank/DDBJ databases">
        <authorList>
            <person name="Corre E."/>
            <person name="Pelletier E."/>
            <person name="Niang G."/>
            <person name="Scheremetjew M."/>
            <person name="Finn R."/>
            <person name="Kale V."/>
            <person name="Holt S."/>
            <person name="Cochrane G."/>
            <person name="Meng A."/>
            <person name="Brown T."/>
            <person name="Cohen L."/>
        </authorList>
    </citation>
    <scope>NUCLEOTIDE SEQUENCE</scope>
    <source>
        <strain evidence="8">GSBS06</strain>
    </source>
</reference>
<feature type="compositionally biased region" description="Polar residues" evidence="6">
    <location>
        <begin position="579"/>
        <end position="611"/>
    </location>
</feature>
<name>A0A7S3PDV9_9STRA</name>
<evidence type="ECO:0000256" key="6">
    <source>
        <dbReference type="SAM" id="MobiDB-lite"/>
    </source>
</evidence>
<organism evidence="8">
    <name type="scientific">Aplanochytrium stocchinoi</name>
    <dbReference type="NCBI Taxonomy" id="215587"/>
    <lineage>
        <taxon>Eukaryota</taxon>
        <taxon>Sar</taxon>
        <taxon>Stramenopiles</taxon>
        <taxon>Bigyra</taxon>
        <taxon>Labyrinthulomycetes</taxon>
        <taxon>Thraustochytrida</taxon>
        <taxon>Thraustochytriidae</taxon>
        <taxon>Aplanochytrium</taxon>
    </lineage>
</organism>
<feature type="transmembrane region" description="Helical" evidence="7">
    <location>
        <begin position="535"/>
        <end position="561"/>
    </location>
</feature>
<evidence type="ECO:0000256" key="1">
    <source>
        <dbReference type="ARBA" id="ARBA00004141"/>
    </source>
</evidence>
<feature type="transmembrane region" description="Helical" evidence="7">
    <location>
        <begin position="112"/>
        <end position="130"/>
    </location>
</feature>
<sequence>MAIILGNLCTLAICLLFYLNYVLFESYLLVFLYAFLASEALWDTKQSLVSWLRTMSDRDANHEISIREEITNRFLTVNNNKNGAKKSFVEVSSQTWVLVGVYGIGLATYPLLCLYSTIFTFFGILIAYALDDKILFAFRLHRWFLDDDTFIALVLILFLLFAGVFVASSFTLLVLRDVRTTADLLQQSLEENLFGTEWAQDTMQQLSLHGKNAMHEYVDVLEDEYLKNSTWAPILRWTISYADNLTESFKEIPAENSEVRGILPLIRSFNQSSWWEMPSFDMPDIKEMTSHAKAFFSSNQELLGRVGDVSSHVKENVFAIFAMGFSVTFLLVDFGVRIVFFITFLFILLSSKETVLHEFLSGFMESEYNDPSTSRLLLFEVQLRSVIEAVLMLPVKMSLLNALATLLLFWMFGIRLMFFAASLNLLITIFPIITPFWVCLPWIIVYYVNNTWTLGWCILVFSVNYTLFYLVNMWVLAGFGNKFHRTNSKGGAYNSSSSQDEFDLDTSDTDIKDDRDSFNDMLLVGKREYITGLSVFFGLTAFGAKGALLGPVVVCLALVMYNVIRDQQQHVYRDSYQNMNSSSSAVTPNSQLSQRMKQMNPSRSPQLSRTRSSGDMKVESGSKYHRRKSYHSGIKFCNNSLDSENHQHIDEDSYGEIEPEASGEKKTELPNVNGNVNNNNIHDNSNHSKVVSVTGYTKAIGNASTKKAQAPKLAALGRSTWSNSARVISQNSPVSRKTNLTPRLHRSNSTIQELAKSSVNLLDYFSTAMSPGVTGHRKELISNLSETNLHQKNKFTAAEDDIRHRLKYLKHLMKEELINEANYEKEKEKLLTEYKEKKFGFNTTLKKRMTGDSISTENGRSRTNSRASSSGSQLQM</sequence>
<feature type="transmembrane region" description="Helical" evidence="7">
    <location>
        <begin position="150"/>
        <end position="175"/>
    </location>
</feature>
<comment type="subcellular location">
    <subcellularLocation>
        <location evidence="1">Membrane</location>
        <topology evidence="1">Multi-pass membrane protein</topology>
    </subcellularLocation>
</comment>
<feature type="region of interest" description="Disordered" evidence="6">
    <location>
        <begin position="850"/>
        <end position="876"/>
    </location>
</feature>
<accession>A0A7S3PDV9</accession>
<dbReference type="EMBL" id="HBIN01011504">
    <property type="protein sequence ID" value="CAE0438389.1"/>
    <property type="molecule type" value="Transcribed_RNA"/>
</dbReference>
<evidence type="ECO:0000256" key="5">
    <source>
        <dbReference type="ARBA" id="ARBA00023136"/>
    </source>
</evidence>
<gene>
    <name evidence="8" type="ORF">ASTO00021_LOCUS8629</name>
</gene>
<proteinExistence type="inferred from homology"/>
<dbReference type="InterPro" id="IPR002549">
    <property type="entry name" value="AI-2E-like"/>
</dbReference>
<evidence type="ECO:0000256" key="2">
    <source>
        <dbReference type="ARBA" id="ARBA00009773"/>
    </source>
</evidence>
<feature type="compositionally biased region" description="Basic and acidic residues" evidence="6">
    <location>
        <begin position="612"/>
        <end position="622"/>
    </location>
</feature>
<evidence type="ECO:0000256" key="3">
    <source>
        <dbReference type="ARBA" id="ARBA00022692"/>
    </source>
</evidence>
<feature type="transmembrane region" description="Helical" evidence="7">
    <location>
        <begin position="317"/>
        <end position="349"/>
    </location>
</feature>
<dbReference type="GO" id="GO:0016020">
    <property type="term" value="C:membrane"/>
    <property type="evidence" value="ECO:0007669"/>
    <property type="project" value="UniProtKB-SubCell"/>
</dbReference>
<dbReference type="PANTHER" id="PTHR21716">
    <property type="entry name" value="TRANSMEMBRANE PROTEIN"/>
    <property type="match status" value="1"/>
</dbReference>
<keyword evidence="3 7" id="KW-0812">Transmembrane</keyword>
<evidence type="ECO:0000313" key="8">
    <source>
        <dbReference type="EMBL" id="CAE0438389.1"/>
    </source>
</evidence>
<feature type="region of interest" description="Disordered" evidence="6">
    <location>
        <begin position="579"/>
        <end position="624"/>
    </location>
</feature>
<feature type="compositionally biased region" description="Low complexity" evidence="6">
    <location>
        <begin position="861"/>
        <end position="876"/>
    </location>
</feature>
<feature type="transmembrane region" description="Helical" evidence="7">
    <location>
        <begin position="399"/>
        <end position="418"/>
    </location>
</feature>
<dbReference type="Pfam" id="PF01594">
    <property type="entry name" value="AI-2E_transport"/>
    <property type="match status" value="1"/>
</dbReference>
<comment type="similarity">
    <text evidence="2">Belongs to the autoinducer-2 exporter (AI-2E) (TC 2.A.86) family.</text>
</comment>
<feature type="transmembrane region" description="Helical" evidence="7">
    <location>
        <begin position="15"/>
        <end position="36"/>
    </location>
</feature>
<protein>
    <submittedName>
        <fullName evidence="8">Uncharacterized protein</fullName>
    </submittedName>
</protein>
<feature type="transmembrane region" description="Helical" evidence="7">
    <location>
        <begin position="453"/>
        <end position="479"/>
    </location>
</feature>
<feature type="transmembrane region" description="Helical" evidence="7">
    <location>
        <begin position="425"/>
        <end position="447"/>
    </location>
</feature>
<dbReference type="AlphaFoldDB" id="A0A7S3PDV9"/>